<dbReference type="AlphaFoldDB" id="A0A1G1XZ86"/>
<dbReference type="Proteomes" id="UP000178930">
    <property type="component" value="Unassembled WGS sequence"/>
</dbReference>
<organism evidence="1 2">
    <name type="scientific">Candidatus Buchananbacteria bacterium RIFCSPHIGHO2_01_FULL_39_14</name>
    <dbReference type="NCBI Taxonomy" id="1797532"/>
    <lineage>
        <taxon>Bacteria</taxon>
        <taxon>Candidatus Buchananiibacteriota</taxon>
    </lineage>
</organism>
<evidence type="ECO:0000313" key="2">
    <source>
        <dbReference type="Proteomes" id="UP000178930"/>
    </source>
</evidence>
<sequence>MKIPNTINGSWYIITLNQQNQDRPNAALVLDWGRGLFCDYDGNFVASAQKSLEEMVEIKALGTVKNKSYIFENSVNYWVPLSERRLVQKDEETFEGVGSMDISKTSYTSERWITPAIGKEILDADRQRPYYNPATLYVVRYRDAQDRNINPFHQTGVIAKDEADLRLFQQEEFPNWFNEEYRSLGEMITEPELHLLNGIVVMPNVLSGFHKRSRGERSPFREY</sequence>
<protein>
    <submittedName>
        <fullName evidence="1">Uncharacterized protein</fullName>
    </submittedName>
</protein>
<name>A0A1G1XZ86_9BACT</name>
<comment type="caution">
    <text evidence="1">The sequence shown here is derived from an EMBL/GenBank/DDBJ whole genome shotgun (WGS) entry which is preliminary data.</text>
</comment>
<accession>A0A1G1XZ86</accession>
<evidence type="ECO:0000313" key="1">
    <source>
        <dbReference type="EMBL" id="OGY44627.1"/>
    </source>
</evidence>
<proteinExistence type="predicted"/>
<dbReference type="EMBL" id="MHIB01000013">
    <property type="protein sequence ID" value="OGY44627.1"/>
    <property type="molecule type" value="Genomic_DNA"/>
</dbReference>
<reference evidence="1 2" key="1">
    <citation type="journal article" date="2016" name="Nat. Commun.">
        <title>Thousands of microbial genomes shed light on interconnected biogeochemical processes in an aquifer system.</title>
        <authorList>
            <person name="Anantharaman K."/>
            <person name="Brown C.T."/>
            <person name="Hug L.A."/>
            <person name="Sharon I."/>
            <person name="Castelle C.J."/>
            <person name="Probst A.J."/>
            <person name="Thomas B.C."/>
            <person name="Singh A."/>
            <person name="Wilkins M.J."/>
            <person name="Karaoz U."/>
            <person name="Brodie E.L."/>
            <person name="Williams K.H."/>
            <person name="Hubbard S.S."/>
            <person name="Banfield J.F."/>
        </authorList>
    </citation>
    <scope>NUCLEOTIDE SEQUENCE [LARGE SCALE GENOMIC DNA]</scope>
</reference>
<gene>
    <name evidence="1" type="ORF">A2729_03535</name>
</gene>